<evidence type="ECO:0000313" key="4">
    <source>
        <dbReference type="Proteomes" id="UP001233271"/>
    </source>
</evidence>
<dbReference type="Gene3D" id="3.40.50.1820">
    <property type="entry name" value="alpha/beta hydrolase"/>
    <property type="match status" value="1"/>
</dbReference>
<feature type="compositionally biased region" description="Pro residues" evidence="1">
    <location>
        <begin position="1"/>
        <end position="11"/>
    </location>
</feature>
<dbReference type="SUPFAM" id="SSF53474">
    <property type="entry name" value="alpha/beta-Hydrolases"/>
    <property type="match status" value="1"/>
</dbReference>
<keyword evidence="4" id="KW-1185">Reference proteome</keyword>
<feature type="domain" description="AB hydrolase-1" evidence="2">
    <location>
        <begin position="185"/>
        <end position="426"/>
    </location>
</feature>
<evidence type="ECO:0000259" key="2">
    <source>
        <dbReference type="Pfam" id="PF12697"/>
    </source>
</evidence>
<evidence type="ECO:0000256" key="1">
    <source>
        <dbReference type="SAM" id="MobiDB-lite"/>
    </source>
</evidence>
<dbReference type="EMBL" id="AP028217">
    <property type="protein sequence ID" value="BEI94225.1"/>
    <property type="molecule type" value="Genomic_DNA"/>
</dbReference>
<dbReference type="GeneID" id="85498095"/>
<feature type="region of interest" description="Disordered" evidence="1">
    <location>
        <begin position="1"/>
        <end position="51"/>
    </location>
</feature>
<dbReference type="Proteomes" id="UP001233271">
    <property type="component" value="Chromosome 6"/>
</dbReference>
<protein>
    <recommendedName>
        <fullName evidence="2">AB hydrolase-1 domain-containing protein</fullName>
    </recommendedName>
</protein>
<reference evidence="3" key="1">
    <citation type="journal article" date="2023" name="BMC Genomics">
        <title>Chromosome-level genome assemblies of Cutaneotrichosporon spp. (Trichosporonales, Basidiomycota) reveal imbalanced evolution between nucleotide sequences and chromosome synteny.</title>
        <authorList>
            <person name="Kobayashi Y."/>
            <person name="Kayamori A."/>
            <person name="Aoki K."/>
            <person name="Shiwa Y."/>
            <person name="Matsutani M."/>
            <person name="Fujita N."/>
            <person name="Sugita T."/>
            <person name="Iwasaki W."/>
            <person name="Tanaka N."/>
            <person name="Takashima M."/>
        </authorList>
    </citation>
    <scope>NUCLEOTIDE SEQUENCE</scope>
    <source>
        <strain evidence="3">HIS019</strain>
    </source>
</reference>
<dbReference type="Pfam" id="PF12697">
    <property type="entry name" value="Abhydrolase_6"/>
    <property type="match status" value="1"/>
</dbReference>
<dbReference type="KEGG" id="ccac:CcaHIS019_0606840"/>
<sequence>MEPLSPLPPHLGPSLGPSPVVPPLTLAPLSRPPSSGPPSQPSRPPLSPPAGYVRSVHACPAAYPRMYEGTFSRESYPFSPIPEDESKKARAARIEKDKITCAESARAAAKNEGSGWKTNHGDGLWLSVERWKRENPVEGGATLVMLHANGMLKEDYHPLLVSLFASSPNAQFGNRAPLPGGVAVVNDVFLLEDTLHGASVDLNAGKLPSLHSWGDLARDLQNFLRYCMPGLDENPGWALEWKERAPRKVFAVGHSFGGNASVQAAAASPELFEGLFLIEPMTNPTGANNSPARHYFIQGLTLKRRDTWPSVEAAQANRSNPMFSKFPDATFGLWLSHGLVPTRTGEVTLATPPWCEAVVFSDCHSPQRGWDLLPTLKMPVGFVTAEDASWIGGAEIAAEITSRPPRARNERTRAGHVAVQEDPVGVGEALGRYLATIRAGVWDATGSRL</sequence>
<dbReference type="InterPro" id="IPR050228">
    <property type="entry name" value="Carboxylesterase_BioH"/>
</dbReference>
<evidence type="ECO:0000313" key="3">
    <source>
        <dbReference type="EMBL" id="BEI94225.1"/>
    </source>
</evidence>
<accession>A0AA48L968</accession>
<feature type="compositionally biased region" description="Pro residues" evidence="1">
    <location>
        <begin position="30"/>
        <end position="48"/>
    </location>
</feature>
<dbReference type="InterPro" id="IPR000073">
    <property type="entry name" value="AB_hydrolase_1"/>
</dbReference>
<dbReference type="PANTHER" id="PTHR43194">
    <property type="entry name" value="HYDROLASE ALPHA/BETA FOLD FAMILY"/>
    <property type="match status" value="1"/>
</dbReference>
<gene>
    <name evidence="3" type="ORF">CcaverHIS019_0606840</name>
</gene>
<dbReference type="InterPro" id="IPR029058">
    <property type="entry name" value="AB_hydrolase_fold"/>
</dbReference>
<dbReference type="AlphaFoldDB" id="A0AA48L968"/>
<proteinExistence type="predicted"/>
<organism evidence="3 4">
    <name type="scientific">Cutaneotrichosporon cavernicola</name>
    <dbReference type="NCBI Taxonomy" id="279322"/>
    <lineage>
        <taxon>Eukaryota</taxon>
        <taxon>Fungi</taxon>
        <taxon>Dikarya</taxon>
        <taxon>Basidiomycota</taxon>
        <taxon>Agaricomycotina</taxon>
        <taxon>Tremellomycetes</taxon>
        <taxon>Trichosporonales</taxon>
        <taxon>Trichosporonaceae</taxon>
        <taxon>Cutaneotrichosporon</taxon>
    </lineage>
</organism>
<name>A0AA48L968_9TREE</name>
<dbReference type="PANTHER" id="PTHR43194:SF2">
    <property type="entry name" value="PEROXISOMAL MEMBRANE PROTEIN LPX1"/>
    <property type="match status" value="1"/>
</dbReference>
<dbReference type="RefSeq" id="XP_060459490.1">
    <property type="nucleotide sequence ID" value="XM_060603169.1"/>
</dbReference>